<reference evidence="1 2" key="1">
    <citation type="submission" date="2016-10" db="EMBL/GenBank/DDBJ databases">
        <title>Genome sequence of the ascomycete fungus Penicillium subrubescens.</title>
        <authorList>
            <person name="De Vries R.P."/>
            <person name="Peng M."/>
            <person name="Dilokpimol A."/>
            <person name="Hilden K."/>
            <person name="Makela M.R."/>
            <person name="Grigoriev I."/>
            <person name="Riley R."/>
            <person name="Granchi Z."/>
        </authorList>
    </citation>
    <scope>NUCLEOTIDE SEQUENCE [LARGE SCALE GENOMIC DNA]</scope>
    <source>
        <strain evidence="1 2">CBS 132785</strain>
    </source>
</reference>
<comment type="caution">
    <text evidence="1">The sequence shown here is derived from an EMBL/GenBank/DDBJ whole genome shotgun (WGS) entry which is preliminary data.</text>
</comment>
<proteinExistence type="predicted"/>
<keyword evidence="2" id="KW-1185">Reference proteome</keyword>
<accession>A0A1Q5T4R8</accession>
<organism evidence="1 2">
    <name type="scientific">Penicillium subrubescens</name>
    <dbReference type="NCBI Taxonomy" id="1316194"/>
    <lineage>
        <taxon>Eukaryota</taxon>
        <taxon>Fungi</taxon>
        <taxon>Dikarya</taxon>
        <taxon>Ascomycota</taxon>
        <taxon>Pezizomycotina</taxon>
        <taxon>Eurotiomycetes</taxon>
        <taxon>Eurotiomycetidae</taxon>
        <taxon>Eurotiales</taxon>
        <taxon>Aspergillaceae</taxon>
        <taxon>Penicillium</taxon>
    </lineage>
</organism>
<protein>
    <submittedName>
        <fullName evidence="1">Uncharacterized protein</fullName>
    </submittedName>
</protein>
<evidence type="ECO:0000313" key="1">
    <source>
        <dbReference type="EMBL" id="OKO95221.1"/>
    </source>
</evidence>
<name>A0A1Q5T4R8_9EURO</name>
<dbReference type="EMBL" id="MNBE01000705">
    <property type="protein sequence ID" value="OKO95221.1"/>
    <property type="molecule type" value="Genomic_DNA"/>
</dbReference>
<dbReference type="AlphaFoldDB" id="A0A1Q5T4R8"/>
<evidence type="ECO:0000313" key="2">
    <source>
        <dbReference type="Proteomes" id="UP000186955"/>
    </source>
</evidence>
<dbReference type="OrthoDB" id="4314155at2759"/>
<gene>
    <name evidence="1" type="ORF">PENSUB_11252</name>
</gene>
<sequence>MISTDGSCHYDTYRLSERLEFKQLLCIMSYALISSTVSDLDENKRLLDEYIQRDENDWEPRIDQATLAKILSTMGALGSDNTEIDIPANGYSGISLDDLHAQAQYILWRLKQISAECLDVLQIESARDLRRPIGGLLSFIIACASVSVHVDYLPLSVHLAQNERSLSIMQHQLQMSPLFAAGLDIDELDSALNSLDLLFTEEELREL</sequence>
<dbReference type="Proteomes" id="UP000186955">
    <property type="component" value="Unassembled WGS sequence"/>
</dbReference>